<dbReference type="Proteomes" id="UP000263993">
    <property type="component" value="Unassembled WGS sequence"/>
</dbReference>
<dbReference type="OrthoDB" id="5327615at2"/>
<evidence type="ECO:0000256" key="9">
    <source>
        <dbReference type="ARBA" id="ARBA00048348"/>
    </source>
</evidence>
<sequence>MNRRHALKALAAMALCPLCSPPGFAAEGAHWSYEGEHGPTHWGDMDAASKACSIGAQQSPIDIQGSIKSQLPALKIGWTKKPDMIVNNGHTIQVNADPGNGLTVGASKYELLQYHFHHPSEHLIGGKAYPMEVHFVHKDAAGNLAVIGVLMAAGKANPAFNKIVASMPGKQGPAVKLAAAVDPNQMLPAGRGYYRYSGSLTTPPCSEVVNWLVLREPIQVARADIDAFAKLFPMNARPVQKDNRRFVLSS</sequence>
<evidence type="ECO:0000256" key="10">
    <source>
        <dbReference type="RuleBase" id="RU367011"/>
    </source>
</evidence>
<evidence type="ECO:0000256" key="5">
    <source>
        <dbReference type="ARBA" id="ARBA00014628"/>
    </source>
</evidence>
<dbReference type="Gene3D" id="3.10.200.10">
    <property type="entry name" value="Alpha carbonic anhydrase"/>
    <property type="match status" value="1"/>
</dbReference>
<keyword evidence="7 10" id="KW-0862">Zinc</keyword>
<keyword evidence="6 10" id="KW-0479">Metal-binding</keyword>
<keyword evidence="13" id="KW-1185">Reference proteome</keyword>
<evidence type="ECO:0000313" key="13">
    <source>
        <dbReference type="Proteomes" id="UP000263993"/>
    </source>
</evidence>
<keyword evidence="8 10" id="KW-0456">Lyase</keyword>
<dbReference type="SUPFAM" id="SSF51069">
    <property type="entry name" value="Carbonic anhydrase"/>
    <property type="match status" value="1"/>
</dbReference>
<comment type="function">
    <text evidence="2 10">Reversible hydration of carbon dioxide.</text>
</comment>
<evidence type="ECO:0000256" key="4">
    <source>
        <dbReference type="ARBA" id="ARBA00012925"/>
    </source>
</evidence>
<dbReference type="InterPro" id="IPR023561">
    <property type="entry name" value="Carbonic_anhydrase_a-class"/>
</dbReference>
<protein>
    <recommendedName>
        <fullName evidence="5 10">Carbonic anhydrase</fullName>
        <ecNumber evidence="4 10">4.2.1.1</ecNumber>
    </recommendedName>
</protein>
<evidence type="ECO:0000256" key="7">
    <source>
        <dbReference type="ARBA" id="ARBA00022833"/>
    </source>
</evidence>
<comment type="caution">
    <text evidence="12">The sequence shown here is derived from an EMBL/GenBank/DDBJ whole genome shotgun (WGS) entry which is preliminary data.</text>
</comment>
<dbReference type="InterPro" id="IPR018338">
    <property type="entry name" value="Carbonic_anhydrase_a-class_CS"/>
</dbReference>
<evidence type="ECO:0000256" key="3">
    <source>
        <dbReference type="ARBA" id="ARBA00010718"/>
    </source>
</evidence>
<dbReference type="InterPro" id="IPR041891">
    <property type="entry name" value="Alpha_CA_prokaryot-like"/>
</dbReference>
<dbReference type="PANTHER" id="PTHR18952:SF265">
    <property type="entry name" value="CARBONIC ANHYDRASE"/>
    <property type="match status" value="1"/>
</dbReference>
<dbReference type="InterPro" id="IPR036398">
    <property type="entry name" value="CA_dom_sf"/>
</dbReference>
<proteinExistence type="inferred from homology"/>
<dbReference type="AlphaFoldDB" id="A0A371B844"/>
<feature type="chain" id="PRO_5025098364" description="Carbonic anhydrase" evidence="10">
    <location>
        <begin position="26"/>
        <end position="250"/>
    </location>
</feature>
<reference evidence="13" key="1">
    <citation type="submission" date="2018-08" db="EMBL/GenBank/DDBJ databases">
        <authorList>
            <person name="Kim S.-J."/>
            <person name="Jung G.-Y."/>
        </authorList>
    </citation>
    <scope>NUCLEOTIDE SEQUENCE [LARGE SCALE GENOMIC DNA]</scope>
    <source>
        <strain evidence="13">GY_H</strain>
    </source>
</reference>
<accession>A0A371B844</accession>
<keyword evidence="10" id="KW-0732">Signal</keyword>
<dbReference type="PROSITE" id="PS51144">
    <property type="entry name" value="ALPHA_CA_2"/>
    <property type="match status" value="1"/>
</dbReference>
<dbReference type="SMART" id="SM01057">
    <property type="entry name" value="Carb_anhydrase"/>
    <property type="match status" value="1"/>
</dbReference>
<dbReference type="InterPro" id="IPR001148">
    <property type="entry name" value="CA_dom"/>
</dbReference>
<organism evidence="12 13">
    <name type="scientific">Undibacter mobilis</name>
    <dbReference type="NCBI Taxonomy" id="2292256"/>
    <lineage>
        <taxon>Bacteria</taxon>
        <taxon>Pseudomonadati</taxon>
        <taxon>Pseudomonadota</taxon>
        <taxon>Alphaproteobacteria</taxon>
        <taxon>Hyphomicrobiales</taxon>
        <taxon>Nitrobacteraceae</taxon>
        <taxon>Undibacter</taxon>
    </lineage>
</organism>
<comment type="cofactor">
    <cofactor evidence="1 10">
        <name>Zn(2+)</name>
        <dbReference type="ChEBI" id="CHEBI:29105"/>
    </cofactor>
</comment>
<evidence type="ECO:0000256" key="1">
    <source>
        <dbReference type="ARBA" id="ARBA00001947"/>
    </source>
</evidence>
<evidence type="ECO:0000313" key="12">
    <source>
        <dbReference type="EMBL" id="RDV03687.1"/>
    </source>
</evidence>
<feature type="domain" description="Alpha-carbonic anhydrase" evidence="11">
    <location>
        <begin position="29"/>
        <end position="250"/>
    </location>
</feature>
<dbReference type="EMBL" id="QRGO01000001">
    <property type="protein sequence ID" value="RDV03687.1"/>
    <property type="molecule type" value="Genomic_DNA"/>
</dbReference>
<comment type="similarity">
    <text evidence="3 10">Belongs to the alpha-carbonic anhydrase family.</text>
</comment>
<evidence type="ECO:0000259" key="11">
    <source>
        <dbReference type="PROSITE" id="PS51144"/>
    </source>
</evidence>
<evidence type="ECO:0000256" key="8">
    <source>
        <dbReference type="ARBA" id="ARBA00023239"/>
    </source>
</evidence>
<feature type="signal peptide" evidence="10">
    <location>
        <begin position="1"/>
        <end position="25"/>
    </location>
</feature>
<name>A0A371B844_9BRAD</name>
<dbReference type="Pfam" id="PF00194">
    <property type="entry name" value="Carb_anhydrase"/>
    <property type="match status" value="1"/>
</dbReference>
<dbReference type="PROSITE" id="PS00162">
    <property type="entry name" value="ALPHA_CA_1"/>
    <property type="match status" value="1"/>
</dbReference>
<dbReference type="RefSeq" id="WP_115515711.1">
    <property type="nucleotide sequence ID" value="NZ_QRGO01000001.1"/>
</dbReference>
<dbReference type="PANTHER" id="PTHR18952">
    <property type="entry name" value="CARBONIC ANHYDRASE"/>
    <property type="match status" value="1"/>
</dbReference>
<evidence type="ECO:0000256" key="2">
    <source>
        <dbReference type="ARBA" id="ARBA00002904"/>
    </source>
</evidence>
<evidence type="ECO:0000256" key="6">
    <source>
        <dbReference type="ARBA" id="ARBA00022723"/>
    </source>
</evidence>
<comment type="catalytic activity">
    <reaction evidence="9 10">
        <text>hydrogencarbonate + H(+) = CO2 + H2O</text>
        <dbReference type="Rhea" id="RHEA:10748"/>
        <dbReference type="ChEBI" id="CHEBI:15377"/>
        <dbReference type="ChEBI" id="CHEBI:15378"/>
        <dbReference type="ChEBI" id="CHEBI:16526"/>
        <dbReference type="ChEBI" id="CHEBI:17544"/>
        <dbReference type="EC" id="4.2.1.1"/>
    </reaction>
</comment>
<gene>
    <name evidence="12" type="ORF">DXH78_03260</name>
</gene>
<dbReference type="GO" id="GO:0008270">
    <property type="term" value="F:zinc ion binding"/>
    <property type="evidence" value="ECO:0007669"/>
    <property type="project" value="UniProtKB-UniRule"/>
</dbReference>
<dbReference type="EC" id="4.2.1.1" evidence="4 10"/>
<dbReference type="GO" id="GO:0004089">
    <property type="term" value="F:carbonate dehydratase activity"/>
    <property type="evidence" value="ECO:0007669"/>
    <property type="project" value="UniProtKB-UniRule"/>
</dbReference>
<dbReference type="CDD" id="cd03124">
    <property type="entry name" value="alpha_CA_prokaryotic_like"/>
    <property type="match status" value="1"/>
</dbReference>